<organism evidence="1 2">
    <name type="scientific">Tetragenococcus solitarius</name>
    <dbReference type="NCBI Taxonomy" id="71453"/>
    <lineage>
        <taxon>Bacteria</taxon>
        <taxon>Bacillati</taxon>
        <taxon>Bacillota</taxon>
        <taxon>Bacilli</taxon>
        <taxon>Lactobacillales</taxon>
        <taxon>Enterococcaceae</taxon>
        <taxon>Tetragenococcus</taxon>
    </lineage>
</organism>
<dbReference type="Proteomes" id="UP001501577">
    <property type="component" value="Unassembled WGS sequence"/>
</dbReference>
<proteinExistence type="predicted"/>
<keyword evidence="2" id="KW-1185">Reference proteome</keyword>
<evidence type="ECO:0000313" key="1">
    <source>
        <dbReference type="EMBL" id="GAA3008623.1"/>
    </source>
</evidence>
<comment type="caution">
    <text evidence="1">The sequence shown here is derived from an EMBL/GenBank/DDBJ whole genome shotgun (WGS) entry which is preliminary data.</text>
</comment>
<evidence type="ECO:0000313" key="2">
    <source>
        <dbReference type="Proteomes" id="UP001501577"/>
    </source>
</evidence>
<gene>
    <name evidence="1" type="ORF">GCM10019998_00880</name>
</gene>
<reference evidence="1 2" key="1">
    <citation type="journal article" date="2019" name="Int. J. Syst. Evol. Microbiol.">
        <title>The Global Catalogue of Microorganisms (GCM) 10K type strain sequencing project: providing services to taxonomists for standard genome sequencing and annotation.</title>
        <authorList>
            <consortium name="The Broad Institute Genomics Platform"/>
            <consortium name="The Broad Institute Genome Sequencing Center for Infectious Disease"/>
            <person name="Wu L."/>
            <person name="Ma J."/>
        </authorList>
    </citation>
    <scope>NUCLEOTIDE SEQUENCE [LARGE SCALE GENOMIC DNA]</scope>
    <source>
        <strain evidence="1 2">JCM 8736</strain>
    </source>
</reference>
<protein>
    <submittedName>
        <fullName evidence="1">Uncharacterized protein</fullName>
    </submittedName>
</protein>
<sequence length="62" mass="7508">MNIFPYIVLIKKIIYQTFQTKQENMKKKYKITQKYNNLCKIILHIKENLEVSKKMAKVRSVC</sequence>
<accession>A0ABN3XYT6</accession>
<name>A0ABN3XYT6_9ENTE</name>
<dbReference type="EMBL" id="BAAAXQ010000005">
    <property type="protein sequence ID" value="GAA3008623.1"/>
    <property type="molecule type" value="Genomic_DNA"/>
</dbReference>